<evidence type="ECO:0000256" key="1">
    <source>
        <dbReference type="ARBA" id="ARBA00004141"/>
    </source>
</evidence>
<evidence type="ECO:0000256" key="4">
    <source>
        <dbReference type="ARBA" id="ARBA00023136"/>
    </source>
</evidence>
<sequence>MKTLDYVKDTDEKLEDSTVDLEIQNQTMNVNFYVSMAMFLAILRRDLLVQSRQFIEYLLMVLFQPLFFLYVFGKILPGIGFASETYTAYLAPGIIAMTAFLAGMQTIAFQVGSEFGWTREIDDRLLSPIRNWLLGLEKIVFGCIQSIIAAFIVTLLSILILGHWYDGVEWNWFLLIVIVIFTGLSSAALGLTLGTVVNHKNIGIIFGVVLTPIIFLGGPFYPWSMLDDFIFLKMISLLNPLLYVSEGFQLAMLPDSTTMDIGYILLGITLTFGLFSYLGIKGFIKRARQ</sequence>
<dbReference type="InterPro" id="IPR000412">
    <property type="entry name" value="ABC_2_transport"/>
</dbReference>
<keyword evidence="2 5" id="KW-0812">Transmembrane</keyword>
<evidence type="ECO:0000256" key="3">
    <source>
        <dbReference type="ARBA" id="ARBA00022989"/>
    </source>
</evidence>
<dbReference type="AlphaFoldDB" id="A0A916RQE7"/>
<dbReference type="PANTHER" id="PTHR43229:SF3">
    <property type="entry name" value="ABC-TYPE MULTIDRUG TRANSPORT SYSTEM, PERMEASE COMPONENT"/>
    <property type="match status" value="1"/>
</dbReference>
<evidence type="ECO:0000256" key="2">
    <source>
        <dbReference type="ARBA" id="ARBA00022692"/>
    </source>
</evidence>
<dbReference type="PROSITE" id="PS51012">
    <property type="entry name" value="ABC_TM2"/>
    <property type="match status" value="1"/>
</dbReference>
<gene>
    <name evidence="7" type="ORF">GCM10008025_07480</name>
</gene>
<keyword evidence="5" id="KW-1003">Cell membrane</keyword>
<feature type="transmembrane region" description="Helical" evidence="5">
    <location>
        <begin position="55"/>
        <end position="76"/>
    </location>
</feature>
<feature type="transmembrane region" description="Helical" evidence="5">
    <location>
        <begin position="170"/>
        <end position="191"/>
    </location>
</feature>
<dbReference type="GO" id="GO:0140359">
    <property type="term" value="F:ABC-type transporter activity"/>
    <property type="evidence" value="ECO:0007669"/>
    <property type="project" value="InterPro"/>
</dbReference>
<feature type="transmembrane region" description="Helical" evidence="5">
    <location>
        <begin position="203"/>
        <end position="223"/>
    </location>
</feature>
<dbReference type="Pfam" id="PF01061">
    <property type="entry name" value="ABC2_membrane"/>
    <property type="match status" value="1"/>
</dbReference>
<accession>A0A916RQE7</accession>
<keyword evidence="3 5" id="KW-1133">Transmembrane helix</keyword>
<dbReference type="InterPro" id="IPR013525">
    <property type="entry name" value="ABC2_TM"/>
</dbReference>
<dbReference type="PIRSF" id="PIRSF006648">
    <property type="entry name" value="DrrB"/>
    <property type="match status" value="1"/>
</dbReference>
<dbReference type="EMBL" id="BMEY01000003">
    <property type="protein sequence ID" value="GGA66155.1"/>
    <property type="molecule type" value="Genomic_DNA"/>
</dbReference>
<evidence type="ECO:0000256" key="5">
    <source>
        <dbReference type="RuleBase" id="RU361157"/>
    </source>
</evidence>
<evidence type="ECO:0000313" key="7">
    <source>
        <dbReference type="EMBL" id="GGA66155.1"/>
    </source>
</evidence>
<evidence type="ECO:0000313" key="8">
    <source>
        <dbReference type="Proteomes" id="UP000613512"/>
    </source>
</evidence>
<dbReference type="PANTHER" id="PTHR43229">
    <property type="entry name" value="NODULATION PROTEIN J"/>
    <property type="match status" value="1"/>
</dbReference>
<dbReference type="PRINTS" id="PR00164">
    <property type="entry name" value="ABC2TRNSPORT"/>
</dbReference>
<evidence type="ECO:0000259" key="6">
    <source>
        <dbReference type="PROSITE" id="PS51012"/>
    </source>
</evidence>
<reference evidence="7" key="1">
    <citation type="journal article" date="2014" name="Int. J. Syst. Evol. Microbiol.">
        <title>Complete genome sequence of Corynebacterium casei LMG S-19264T (=DSM 44701T), isolated from a smear-ripened cheese.</title>
        <authorList>
            <consortium name="US DOE Joint Genome Institute (JGI-PGF)"/>
            <person name="Walter F."/>
            <person name="Albersmeier A."/>
            <person name="Kalinowski J."/>
            <person name="Ruckert C."/>
        </authorList>
    </citation>
    <scope>NUCLEOTIDE SEQUENCE</scope>
    <source>
        <strain evidence="7">CGMCC 1.12408</strain>
    </source>
</reference>
<protein>
    <recommendedName>
        <fullName evidence="5">Transport permease protein</fullName>
    </recommendedName>
</protein>
<dbReference type="RefSeq" id="WP_188383352.1">
    <property type="nucleotide sequence ID" value="NZ_BMEY01000003.1"/>
</dbReference>
<keyword evidence="4 5" id="KW-0472">Membrane</keyword>
<proteinExistence type="inferred from homology"/>
<keyword evidence="8" id="KW-1185">Reference proteome</keyword>
<dbReference type="GO" id="GO:0043190">
    <property type="term" value="C:ATP-binding cassette (ABC) transporter complex"/>
    <property type="evidence" value="ECO:0007669"/>
    <property type="project" value="InterPro"/>
</dbReference>
<comment type="caution">
    <text evidence="7">The sequence shown here is derived from an EMBL/GenBank/DDBJ whole genome shotgun (WGS) entry which is preliminary data.</text>
</comment>
<feature type="transmembrane region" description="Helical" evidence="5">
    <location>
        <begin position="261"/>
        <end position="280"/>
    </location>
</feature>
<name>A0A916RQE7_9BACI</name>
<organism evidence="7 8">
    <name type="scientific">Ornithinibacillus halotolerans</name>
    <dbReference type="NCBI Taxonomy" id="1274357"/>
    <lineage>
        <taxon>Bacteria</taxon>
        <taxon>Bacillati</taxon>
        <taxon>Bacillota</taxon>
        <taxon>Bacilli</taxon>
        <taxon>Bacillales</taxon>
        <taxon>Bacillaceae</taxon>
        <taxon>Ornithinibacillus</taxon>
    </lineage>
</organism>
<comment type="subcellular location">
    <subcellularLocation>
        <location evidence="5">Cell membrane</location>
        <topology evidence="5">Multi-pass membrane protein</topology>
    </subcellularLocation>
    <subcellularLocation>
        <location evidence="1">Membrane</location>
        <topology evidence="1">Multi-pass membrane protein</topology>
    </subcellularLocation>
</comment>
<reference evidence="7" key="2">
    <citation type="submission" date="2020-09" db="EMBL/GenBank/DDBJ databases">
        <authorList>
            <person name="Sun Q."/>
            <person name="Zhou Y."/>
        </authorList>
    </citation>
    <scope>NUCLEOTIDE SEQUENCE</scope>
    <source>
        <strain evidence="7">CGMCC 1.12408</strain>
    </source>
</reference>
<keyword evidence="5" id="KW-0813">Transport</keyword>
<dbReference type="Proteomes" id="UP000613512">
    <property type="component" value="Unassembled WGS sequence"/>
</dbReference>
<dbReference type="InterPro" id="IPR047817">
    <property type="entry name" value="ABC2_TM_bact-type"/>
</dbReference>
<feature type="transmembrane region" description="Helical" evidence="5">
    <location>
        <begin position="139"/>
        <end position="164"/>
    </location>
</feature>
<feature type="domain" description="ABC transmembrane type-2" evidence="6">
    <location>
        <begin position="56"/>
        <end position="286"/>
    </location>
</feature>
<dbReference type="InterPro" id="IPR051784">
    <property type="entry name" value="Nod_factor_ABC_transporter"/>
</dbReference>
<feature type="transmembrane region" description="Helical" evidence="5">
    <location>
        <begin position="88"/>
        <end position="109"/>
    </location>
</feature>
<comment type="similarity">
    <text evidence="5">Belongs to the ABC-2 integral membrane protein family.</text>
</comment>